<feature type="transmembrane region" description="Helical" evidence="1">
    <location>
        <begin position="73"/>
        <end position="96"/>
    </location>
</feature>
<keyword evidence="1" id="KW-0812">Transmembrane</keyword>
<keyword evidence="1" id="KW-0472">Membrane</keyword>
<dbReference type="EMBL" id="JAVDZE010000002">
    <property type="protein sequence ID" value="MDV3104132.1"/>
    <property type="molecule type" value="Genomic_DNA"/>
</dbReference>
<dbReference type="AlphaFoldDB" id="A0AAE4NWT8"/>
<reference evidence="2 3" key="1">
    <citation type="submission" date="2023-08" db="EMBL/GenBank/DDBJ databases">
        <title>Draft genome sequence of Thermococcus waiotapuensis WT1T, a thermophilic sulphur-dependent archaeon from order Thermococcales.</title>
        <authorList>
            <person name="Manners S.H."/>
            <person name="Carere C.R."/>
            <person name="Dhami M.K."/>
            <person name="Dobson R.C.J."/>
            <person name="Stott M.B."/>
        </authorList>
    </citation>
    <scope>NUCLEOTIDE SEQUENCE [LARGE SCALE GENOMIC DNA]</scope>
    <source>
        <strain evidence="2 3">WT1</strain>
    </source>
</reference>
<keyword evidence="1" id="KW-1133">Transmembrane helix</keyword>
<name>A0AAE4NWT8_9EURY</name>
<evidence type="ECO:0000313" key="3">
    <source>
        <dbReference type="Proteomes" id="UP001245683"/>
    </source>
</evidence>
<keyword evidence="3" id="KW-1185">Reference proteome</keyword>
<comment type="caution">
    <text evidence="2">The sequence shown here is derived from an EMBL/GenBank/DDBJ whole genome shotgun (WGS) entry which is preliminary data.</text>
</comment>
<dbReference type="RefSeq" id="WP_315342281.1">
    <property type="nucleotide sequence ID" value="NZ_JAVDZE010000002.1"/>
</dbReference>
<accession>A0AAE4NWT8</accession>
<proteinExistence type="predicted"/>
<evidence type="ECO:0000313" key="2">
    <source>
        <dbReference type="EMBL" id="MDV3104132.1"/>
    </source>
</evidence>
<protein>
    <submittedName>
        <fullName evidence="2">Uncharacterized protein</fullName>
    </submittedName>
</protein>
<organism evidence="2 3">
    <name type="scientific">Thermococcus waiotapuensis</name>
    <dbReference type="NCBI Taxonomy" id="90909"/>
    <lineage>
        <taxon>Archaea</taxon>
        <taxon>Methanobacteriati</taxon>
        <taxon>Methanobacteriota</taxon>
        <taxon>Thermococci</taxon>
        <taxon>Thermococcales</taxon>
        <taxon>Thermococcaceae</taxon>
        <taxon>Thermococcus</taxon>
    </lineage>
</organism>
<evidence type="ECO:0000256" key="1">
    <source>
        <dbReference type="SAM" id="Phobius"/>
    </source>
</evidence>
<dbReference type="Proteomes" id="UP001245683">
    <property type="component" value="Unassembled WGS sequence"/>
</dbReference>
<feature type="transmembrane region" description="Helical" evidence="1">
    <location>
        <begin position="12"/>
        <end position="35"/>
    </location>
</feature>
<gene>
    <name evidence="2" type="ORF">RBI02_06215</name>
</gene>
<sequence>MRMADEKRVLRDYYVFTIPQVSVFAGAILGILFILRLKVELVLGLFSVIYGVMLTVIHLVVYSHFKSNPLYRFGLAFSVVLLLAGIYLVALGINLFSPG</sequence>
<feature type="transmembrane region" description="Helical" evidence="1">
    <location>
        <begin position="41"/>
        <end position="61"/>
    </location>
</feature>